<protein>
    <submittedName>
        <fullName evidence="1">Uncharacterized protein</fullName>
    </submittedName>
</protein>
<dbReference type="AlphaFoldDB" id="A0A1H1F6J1"/>
<sequence length="73" mass="8200">MSERAQAREIDNASSRGIPRRAMRYRKCGSSKSLCTVDSLLSSQRPVFPIALLDFPERRVNDFPLTMVVSGDI</sequence>
<dbReference type="EMBL" id="FNKX01000001">
    <property type="protein sequence ID" value="SDQ96592.1"/>
    <property type="molecule type" value="Genomic_DNA"/>
</dbReference>
<evidence type="ECO:0000313" key="2">
    <source>
        <dbReference type="Proteomes" id="UP000199365"/>
    </source>
</evidence>
<gene>
    <name evidence="1" type="ORF">SAMN05445850_2291</name>
</gene>
<dbReference type="Proteomes" id="UP000199365">
    <property type="component" value="Unassembled WGS sequence"/>
</dbReference>
<reference evidence="2" key="1">
    <citation type="submission" date="2016-10" db="EMBL/GenBank/DDBJ databases">
        <authorList>
            <person name="Varghese N."/>
            <person name="Submissions S."/>
        </authorList>
    </citation>
    <scope>NUCLEOTIDE SEQUENCE [LARGE SCALE GENOMIC DNA]</scope>
    <source>
        <strain evidence="2">DUS833</strain>
    </source>
</reference>
<keyword evidence="2" id="KW-1185">Reference proteome</keyword>
<name>A0A1H1F6J1_9BURK</name>
<evidence type="ECO:0000313" key="1">
    <source>
        <dbReference type="EMBL" id="SDQ96592.1"/>
    </source>
</evidence>
<accession>A0A1H1F6J1</accession>
<organism evidence="1 2">
    <name type="scientific">Paraburkholderia tuberum</name>
    <dbReference type="NCBI Taxonomy" id="157910"/>
    <lineage>
        <taxon>Bacteria</taxon>
        <taxon>Pseudomonadati</taxon>
        <taxon>Pseudomonadota</taxon>
        <taxon>Betaproteobacteria</taxon>
        <taxon>Burkholderiales</taxon>
        <taxon>Burkholderiaceae</taxon>
        <taxon>Paraburkholderia</taxon>
    </lineage>
</organism>
<proteinExistence type="predicted"/>